<keyword evidence="1" id="KW-0560">Oxidoreductase</keyword>
<dbReference type="InterPro" id="IPR029041">
    <property type="entry name" value="FAD-linked_oxidoreductase-like"/>
</dbReference>
<dbReference type="GO" id="GO:0035999">
    <property type="term" value="P:tetrahydrofolate interconversion"/>
    <property type="evidence" value="ECO:0007669"/>
    <property type="project" value="UniProtKB-UniPathway"/>
</dbReference>
<name>F5XSN8_MICPN</name>
<dbReference type="eggNOG" id="COG0685">
    <property type="taxonomic scope" value="Bacteria"/>
</dbReference>
<dbReference type="KEGG" id="mph:MLP_42820"/>
<dbReference type="EMBL" id="AP012204">
    <property type="protein sequence ID" value="BAK37296.1"/>
    <property type="molecule type" value="Genomic_DNA"/>
</dbReference>
<evidence type="ECO:0000256" key="2">
    <source>
        <dbReference type="SAM" id="MobiDB-lite"/>
    </source>
</evidence>
<feature type="region of interest" description="Disordered" evidence="2">
    <location>
        <begin position="1"/>
        <end position="20"/>
    </location>
</feature>
<sequence>MTEPSSASGTTPSARPSLPTLVEQGRGGMLLFGITPPKTSTTVEDRARIAGITLQRLAHLDLDGLLLYDIDDESDRVTDDRPFPYLSTIDPAAYYVDHLGAWHKPVVLYRSVGKYGPDQLGAWLDQTDPSQQLGVFVGACSRDHVVRTTLRQAQQLRADRQPDLALGAVMITERHTARGDEHLRMLAKQEAGCSFFVSQVIYDIDGTRSVLSDYFYACAERGIAPRPVIFTLAMCGSLKTLDFLQWLGIQVPRWLQNDLRYTDDPLHVSYAHCLHAAEDLAAFCRRLGIPYGFNVESVAIRKAEIEAAVELAGNLRPLLR</sequence>
<dbReference type="UniPathway" id="UPA00193"/>
<accession>F5XSN8</accession>
<protein>
    <submittedName>
        <fullName evidence="3">Uncharacterized protein</fullName>
    </submittedName>
</protein>
<keyword evidence="4" id="KW-1185">Reference proteome</keyword>
<gene>
    <name evidence="3" type="ordered locus">MLP_42820</name>
</gene>
<evidence type="ECO:0000313" key="3">
    <source>
        <dbReference type="EMBL" id="BAK37296.1"/>
    </source>
</evidence>
<dbReference type="Gene3D" id="3.20.20.220">
    <property type="match status" value="1"/>
</dbReference>
<dbReference type="HOGENOM" id="CLU_054649_0_0_11"/>
<feature type="compositionally biased region" description="Polar residues" evidence="2">
    <location>
        <begin position="1"/>
        <end position="14"/>
    </location>
</feature>
<dbReference type="SUPFAM" id="SSF51730">
    <property type="entry name" value="FAD-linked oxidoreductase"/>
    <property type="match status" value="1"/>
</dbReference>
<dbReference type="AlphaFoldDB" id="F5XSN8"/>
<dbReference type="RefSeq" id="WP_013865130.1">
    <property type="nucleotide sequence ID" value="NC_015635.1"/>
</dbReference>
<dbReference type="Proteomes" id="UP000007947">
    <property type="component" value="Chromosome"/>
</dbReference>
<dbReference type="STRING" id="1032480.MLP_42820"/>
<proteinExistence type="predicted"/>
<evidence type="ECO:0000256" key="1">
    <source>
        <dbReference type="ARBA" id="ARBA00023002"/>
    </source>
</evidence>
<evidence type="ECO:0000313" key="4">
    <source>
        <dbReference type="Proteomes" id="UP000007947"/>
    </source>
</evidence>
<organism evidence="3 4">
    <name type="scientific">Microlunatus phosphovorus (strain ATCC 700054 / DSM 10555 / JCM 9379 / NBRC 101784 / NCIMB 13414 / VKM Ac-1990 / NM-1)</name>
    <dbReference type="NCBI Taxonomy" id="1032480"/>
    <lineage>
        <taxon>Bacteria</taxon>
        <taxon>Bacillati</taxon>
        <taxon>Actinomycetota</taxon>
        <taxon>Actinomycetes</taxon>
        <taxon>Propionibacteriales</taxon>
        <taxon>Propionibacteriaceae</taxon>
        <taxon>Microlunatus</taxon>
    </lineage>
</organism>
<dbReference type="GO" id="GO:0016491">
    <property type="term" value="F:oxidoreductase activity"/>
    <property type="evidence" value="ECO:0007669"/>
    <property type="project" value="UniProtKB-KW"/>
</dbReference>
<reference evidence="3 4" key="1">
    <citation type="submission" date="2011-05" db="EMBL/GenBank/DDBJ databases">
        <title>Whole genome sequence of Microlunatus phosphovorus NM-1.</title>
        <authorList>
            <person name="Hosoyama A."/>
            <person name="Sasaki K."/>
            <person name="Harada T."/>
            <person name="Igarashi R."/>
            <person name="Kawakoshi A."/>
            <person name="Sasagawa M."/>
            <person name="Fukada J."/>
            <person name="Nakamura S."/>
            <person name="Katano Y."/>
            <person name="Hanada S."/>
            <person name="Kamagata Y."/>
            <person name="Nakamura N."/>
            <person name="Yamazaki S."/>
            <person name="Fujita N."/>
        </authorList>
    </citation>
    <scope>NUCLEOTIDE SEQUENCE [LARGE SCALE GENOMIC DNA]</scope>
    <source>
        <strain evidence="4">ATCC 700054 / DSM 10555 / JCM 9379 / NBRC 101784 / NCIMB 13414 / VKM Ac-1990 / NM-1</strain>
    </source>
</reference>